<dbReference type="PROSITE" id="PS51720">
    <property type="entry name" value="G_AIG1"/>
    <property type="match status" value="2"/>
</dbReference>
<sequence>MREELRACVALCPPGPNVLLLLLNPSDFTDTQRQALMSTLSVFGGAALQHSMVICTHAGTEKTFPFQLLLRDCGWRQYNMQDYDHEQFMQKIDGMVQKNKGAFLTIRDSNPQPDRVRPALNLVLCGRRGAGKSSAARAILGQTELLSSSSECVRHQGEVCGRGLSLLELPALCGKAQQAVMEESFRCVSLCDPEGVHAFILVLPVGPLTDEDKREVEILQDAFGSQLKDFMVVLLTVESDPTDPAVVNFVKGTKHIQELCQRCGGRSLVFNIRDEQQVPELLQEVERRMDRGAKGFTKDLFTRAQMEKVARIKAELQGDKPSTLTTKTRLNPRSALRMVLVGKTGSGKSSTANTILNHKHFESRASMRSVTTVCQKQRGNICGRPVAVVDTPGLFDTTLSNDQVQRELVKCIGMLSPGPHVFLLVLQIGRFTEEERQALIMIRRIFGRRSANYIIVTFTRGDELDGKSIEDYIETECDDYVKQLIRECGNRYHVFNNKDQTNRTQVSELLAKIEGMVAESGGGCYSTEMFQEAEEAIQEATRRLLKEKEEEMRREMREQEMKHEEEMRSMKRQMEEQIAKTESEKEEILQLLKDKEEYINNERERREREQQTTEEEDRRRRQEEEIERQEWRDKLISLESQISESESNQELLRELQETREELRRRQEAWEMEREEWWRNRYEEAILRKEREDMRVRELREEYEQEKERLNRKMRTDCIRINQEVKRRKDLQEDHAKKMAQLIQTHEEEARSKAEEFNRFQERYTRDFESLMKHYDEELKDLTVTCEMLMREKEDHQREYAHLHSLSRHKEQTLRKEMQELKERKREELNSLQKKHGCILA</sequence>
<dbReference type="InterPro" id="IPR006703">
    <property type="entry name" value="G_AIG1"/>
</dbReference>
<evidence type="ECO:0000256" key="3">
    <source>
        <dbReference type="ARBA" id="ARBA00023134"/>
    </source>
</evidence>
<dbReference type="AlphaFoldDB" id="A0A8S4B4E0"/>
<organism evidence="6 7">
    <name type="scientific">Menidia menidia</name>
    <name type="common">Atlantic silverside</name>
    <dbReference type="NCBI Taxonomy" id="238744"/>
    <lineage>
        <taxon>Eukaryota</taxon>
        <taxon>Metazoa</taxon>
        <taxon>Chordata</taxon>
        <taxon>Craniata</taxon>
        <taxon>Vertebrata</taxon>
        <taxon>Euteleostomi</taxon>
        <taxon>Actinopterygii</taxon>
        <taxon>Neopterygii</taxon>
        <taxon>Teleostei</taxon>
        <taxon>Neoteleostei</taxon>
        <taxon>Acanthomorphata</taxon>
        <taxon>Ovalentaria</taxon>
        <taxon>Atherinomorphae</taxon>
        <taxon>Atheriniformes</taxon>
        <taxon>Atherinopsidae</taxon>
        <taxon>Menidiinae</taxon>
        <taxon>Menidia</taxon>
    </lineage>
</organism>
<comment type="similarity">
    <text evidence="1">Belongs to the TRAFAC class TrmE-Era-EngA-EngB-Septin-like GTPase superfamily. AIG1/Toc34/Toc159-like paraseptin GTPase family. IAN subfamily.</text>
</comment>
<reference evidence="6" key="1">
    <citation type="submission" date="2021-05" db="EMBL/GenBank/DDBJ databases">
        <authorList>
            <person name="Tigano A."/>
        </authorList>
    </citation>
    <scope>NUCLEOTIDE SEQUENCE</scope>
</reference>
<dbReference type="PANTHER" id="PTHR10903">
    <property type="entry name" value="GTPASE, IMAP FAMILY MEMBER-RELATED"/>
    <property type="match status" value="1"/>
</dbReference>
<evidence type="ECO:0000313" key="6">
    <source>
        <dbReference type="EMBL" id="CAG5917286.1"/>
    </source>
</evidence>
<dbReference type="InterPro" id="IPR027417">
    <property type="entry name" value="P-loop_NTPase"/>
</dbReference>
<protein>
    <submittedName>
        <fullName evidence="6">(Atlantic silverside) hypothetical protein</fullName>
    </submittedName>
</protein>
<feature type="domain" description="AIG1-type G" evidence="5">
    <location>
        <begin position="333"/>
        <end position="534"/>
    </location>
</feature>
<keyword evidence="7" id="KW-1185">Reference proteome</keyword>
<comment type="caution">
    <text evidence="6">The sequence shown here is derived from an EMBL/GenBank/DDBJ whole genome shotgun (WGS) entry which is preliminary data.</text>
</comment>
<dbReference type="PANTHER" id="PTHR10903:SF170">
    <property type="entry name" value="GTPASE IMAP FAMILY MEMBER 7"/>
    <property type="match status" value="1"/>
</dbReference>
<feature type="region of interest" description="Disordered" evidence="4">
    <location>
        <begin position="602"/>
        <end position="623"/>
    </location>
</feature>
<gene>
    <name evidence="6" type="ORF">MMEN_LOCUS10057</name>
</gene>
<proteinExistence type="inferred from homology"/>
<dbReference type="GO" id="GO:0005525">
    <property type="term" value="F:GTP binding"/>
    <property type="evidence" value="ECO:0007669"/>
    <property type="project" value="UniProtKB-KW"/>
</dbReference>
<dbReference type="EMBL" id="CAJRST010011112">
    <property type="protein sequence ID" value="CAG5917286.1"/>
    <property type="molecule type" value="Genomic_DNA"/>
</dbReference>
<dbReference type="Pfam" id="PF04548">
    <property type="entry name" value="AIG1"/>
    <property type="match status" value="2"/>
</dbReference>
<dbReference type="Gene3D" id="3.40.50.300">
    <property type="entry name" value="P-loop containing nucleotide triphosphate hydrolases"/>
    <property type="match status" value="3"/>
</dbReference>
<evidence type="ECO:0000256" key="4">
    <source>
        <dbReference type="SAM" id="MobiDB-lite"/>
    </source>
</evidence>
<evidence type="ECO:0000256" key="2">
    <source>
        <dbReference type="ARBA" id="ARBA00022741"/>
    </source>
</evidence>
<dbReference type="OrthoDB" id="8954335at2759"/>
<accession>A0A8S4B4E0</accession>
<feature type="domain" description="AIG1-type G" evidence="5">
    <location>
        <begin position="117"/>
        <end position="305"/>
    </location>
</feature>
<dbReference type="Proteomes" id="UP000677803">
    <property type="component" value="Unassembled WGS sequence"/>
</dbReference>
<dbReference type="CDD" id="cd01852">
    <property type="entry name" value="AIG1"/>
    <property type="match status" value="1"/>
</dbReference>
<name>A0A8S4B4E0_9TELE</name>
<evidence type="ECO:0000259" key="5">
    <source>
        <dbReference type="PROSITE" id="PS51720"/>
    </source>
</evidence>
<evidence type="ECO:0000313" key="7">
    <source>
        <dbReference type="Proteomes" id="UP000677803"/>
    </source>
</evidence>
<dbReference type="InterPro" id="IPR045058">
    <property type="entry name" value="GIMA/IAN/Toc"/>
</dbReference>
<dbReference type="FunFam" id="3.40.50.300:FF:000366">
    <property type="entry name" value="GTPase, IMAP family member 2"/>
    <property type="match status" value="1"/>
</dbReference>
<evidence type="ECO:0000256" key="1">
    <source>
        <dbReference type="ARBA" id="ARBA00008535"/>
    </source>
</evidence>
<dbReference type="SUPFAM" id="SSF52540">
    <property type="entry name" value="P-loop containing nucleoside triphosphate hydrolases"/>
    <property type="match status" value="2"/>
</dbReference>
<feature type="region of interest" description="Disordered" evidence="4">
    <location>
        <begin position="557"/>
        <end position="584"/>
    </location>
</feature>
<keyword evidence="3" id="KW-0342">GTP-binding</keyword>
<keyword evidence="2" id="KW-0547">Nucleotide-binding</keyword>